<evidence type="ECO:0000256" key="1">
    <source>
        <dbReference type="SAM" id="MobiDB-lite"/>
    </source>
</evidence>
<accession>A0ABR1U5J4</accession>
<feature type="non-terminal residue" evidence="2">
    <location>
        <position position="1"/>
    </location>
</feature>
<feature type="region of interest" description="Disordered" evidence="1">
    <location>
        <begin position="1"/>
        <end position="27"/>
    </location>
</feature>
<dbReference type="InterPro" id="IPR025213">
    <property type="entry name" value="Sim4_Fta2"/>
</dbReference>
<feature type="region of interest" description="Disordered" evidence="1">
    <location>
        <begin position="446"/>
        <end position="477"/>
    </location>
</feature>
<keyword evidence="3" id="KW-1185">Reference proteome</keyword>
<feature type="compositionally biased region" description="Basic and acidic residues" evidence="1">
    <location>
        <begin position="1"/>
        <end position="18"/>
    </location>
</feature>
<comment type="caution">
    <text evidence="2">The sequence shown here is derived from an EMBL/GenBank/DDBJ whole genome shotgun (WGS) entry which is preliminary data.</text>
</comment>
<evidence type="ECO:0000313" key="3">
    <source>
        <dbReference type="Proteomes" id="UP001446871"/>
    </source>
</evidence>
<dbReference type="Pfam" id="PF13095">
    <property type="entry name" value="FTA2"/>
    <property type="match status" value="1"/>
</dbReference>
<evidence type="ECO:0000313" key="2">
    <source>
        <dbReference type="EMBL" id="KAK8054160.1"/>
    </source>
</evidence>
<evidence type="ECO:0008006" key="4">
    <source>
        <dbReference type="Google" id="ProtNLM"/>
    </source>
</evidence>
<reference evidence="2 3" key="1">
    <citation type="submission" date="2023-01" db="EMBL/GenBank/DDBJ databases">
        <title>Analysis of 21 Apiospora genomes using comparative genomics revels a genus with tremendous synthesis potential of carbohydrate active enzymes and secondary metabolites.</title>
        <authorList>
            <person name="Sorensen T."/>
        </authorList>
    </citation>
    <scope>NUCLEOTIDE SEQUENCE [LARGE SCALE GENOMIC DNA]</scope>
    <source>
        <strain evidence="2 3">CBS 83171</strain>
    </source>
</reference>
<sequence>RERRPSDDLKVSLRHDAPRLNANESEHPGTAWGKGFITINLEDIEEWDDFTEGTVNKALFEILDHPIPQGSHLNAPFGAIDRPTTIKMEEDIDNYFLQVIGPIISHSVECTRELLRDASGNDMALKLRVPFKTEAVKVKLPEEEEGEGESSQGAKRPNFPIYLPAKSMPGMKPPKDVVFVIGESARAMVWEPNCYKNLSTFKKHGKVHLGKVAMYCKAVGTCLAFTMTSVGATIFRFFTIDNGNDQEQQRALRAKDKTCDWVKDWYYRDKYAGQPVQALVKDYIDFDHVGYRESDPDANWRRITRAIDSPRTARTLLSNMNTLHQIGILHRDINSSNVTQGRFLDFSTAWTKPHPCLNTDQIESARDPFDQLGITDAYDVDYMIELWNRNHPPKFHLWFRAAQNHKYVERLRSYSKRVKNRDLKLWEWIRSYRGRPDLYKWEPEDLGAKHRKRNSRRHNRSRKKQAKQIGAQACPKA</sequence>
<dbReference type="SUPFAM" id="SSF56112">
    <property type="entry name" value="Protein kinase-like (PK-like)"/>
    <property type="match status" value="1"/>
</dbReference>
<proteinExistence type="predicted"/>
<dbReference type="EMBL" id="JAQQWM010000008">
    <property type="protein sequence ID" value="KAK8054160.1"/>
    <property type="molecule type" value="Genomic_DNA"/>
</dbReference>
<dbReference type="InterPro" id="IPR011009">
    <property type="entry name" value="Kinase-like_dom_sf"/>
</dbReference>
<organism evidence="2 3">
    <name type="scientific">Apiospora saccharicola</name>
    <dbReference type="NCBI Taxonomy" id="335842"/>
    <lineage>
        <taxon>Eukaryota</taxon>
        <taxon>Fungi</taxon>
        <taxon>Dikarya</taxon>
        <taxon>Ascomycota</taxon>
        <taxon>Pezizomycotina</taxon>
        <taxon>Sordariomycetes</taxon>
        <taxon>Xylariomycetidae</taxon>
        <taxon>Amphisphaeriales</taxon>
        <taxon>Apiosporaceae</taxon>
        <taxon>Apiospora</taxon>
    </lineage>
</organism>
<gene>
    <name evidence="2" type="ORF">PG996_013461</name>
</gene>
<feature type="compositionally biased region" description="Basic residues" evidence="1">
    <location>
        <begin position="449"/>
        <end position="466"/>
    </location>
</feature>
<protein>
    <recommendedName>
        <fullName evidence="4">Protein kinase domain-containing protein</fullName>
    </recommendedName>
</protein>
<dbReference type="Proteomes" id="UP001446871">
    <property type="component" value="Unassembled WGS sequence"/>
</dbReference>
<name>A0ABR1U5J4_9PEZI</name>